<name>A0A162UDF6_9CLOT</name>
<dbReference type="STRING" id="1121326.CLMAG_08350"/>
<keyword evidence="3" id="KW-1185">Reference proteome</keyword>
<organism evidence="2 3">
    <name type="scientific">Clostridium magnum DSM 2767</name>
    <dbReference type="NCBI Taxonomy" id="1121326"/>
    <lineage>
        <taxon>Bacteria</taxon>
        <taxon>Bacillati</taxon>
        <taxon>Bacillota</taxon>
        <taxon>Clostridia</taxon>
        <taxon>Eubacteriales</taxon>
        <taxon>Clostridiaceae</taxon>
        <taxon>Clostridium</taxon>
    </lineage>
</organism>
<evidence type="ECO:0000256" key="1">
    <source>
        <dbReference type="SAM" id="MobiDB-lite"/>
    </source>
</evidence>
<accession>A0A162UDF6</accession>
<evidence type="ECO:0000313" key="3">
    <source>
        <dbReference type="Proteomes" id="UP000076603"/>
    </source>
</evidence>
<feature type="region of interest" description="Disordered" evidence="1">
    <location>
        <begin position="1"/>
        <end position="48"/>
    </location>
</feature>
<dbReference type="RefSeq" id="WP_169809788.1">
    <property type="nucleotide sequence ID" value="NZ_FQXL01000012.1"/>
</dbReference>
<dbReference type="PATRIC" id="fig|1121326.3.peg.793"/>
<sequence length="48" mass="5463">MDTKLSPENKAANPKKWSDDPNSAKYHSRSASYKAQHKNGKNSKENWS</sequence>
<dbReference type="Proteomes" id="UP000076603">
    <property type="component" value="Unassembled WGS sequence"/>
</dbReference>
<gene>
    <name evidence="2" type="ORF">CLMAG_08350</name>
</gene>
<evidence type="ECO:0000313" key="2">
    <source>
        <dbReference type="EMBL" id="KZL93784.1"/>
    </source>
</evidence>
<reference evidence="2 3" key="1">
    <citation type="submission" date="2016-04" db="EMBL/GenBank/DDBJ databases">
        <title>Genome sequence of Clostridium magnum DSM 2767.</title>
        <authorList>
            <person name="Poehlein A."/>
            <person name="Uhlig R."/>
            <person name="Fischer R."/>
            <person name="Bahl H."/>
            <person name="Daniel R."/>
        </authorList>
    </citation>
    <scope>NUCLEOTIDE SEQUENCE [LARGE SCALE GENOMIC DNA]</scope>
    <source>
        <strain evidence="2 3">DSM 2767</strain>
    </source>
</reference>
<proteinExistence type="predicted"/>
<comment type="caution">
    <text evidence="2">The sequence shown here is derived from an EMBL/GenBank/DDBJ whole genome shotgun (WGS) entry which is preliminary data.</text>
</comment>
<dbReference type="AlphaFoldDB" id="A0A162UDF6"/>
<dbReference type="EMBL" id="LWAE01000001">
    <property type="protein sequence ID" value="KZL93784.1"/>
    <property type="molecule type" value="Genomic_DNA"/>
</dbReference>
<protein>
    <submittedName>
        <fullName evidence="2">Uncharacterized protein</fullName>
    </submittedName>
</protein>